<accession>A0A1J5NNW3</accession>
<gene>
    <name evidence="1" type="ORF">MOTE_04000</name>
</gene>
<organism evidence="1 2">
    <name type="scientific">Neomoorella thermoacetica</name>
    <name type="common">Clostridium thermoaceticum</name>
    <dbReference type="NCBI Taxonomy" id="1525"/>
    <lineage>
        <taxon>Bacteria</taxon>
        <taxon>Bacillati</taxon>
        <taxon>Bacillota</taxon>
        <taxon>Clostridia</taxon>
        <taxon>Neomoorellales</taxon>
        <taxon>Neomoorellaceae</taxon>
        <taxon>Neomoorella</taxon>
    </lineage>
</organism>
<name>A0A1J5NNW3_NEOTH</name>
<dbReference type="Proteomes" id="UP000182811">
    <property type="component" value="Unassembled WGS sequence"/>
</dbReference>
<sequence length="57" mass="7137">MKDTRRRLERERQRLLDQWAYLPEKERARLLVRIMDIDEHLSMVKSRSRFQLPGRTR</sequence>
<reference evidence="1 2" key="1">
    <citation type="submission" date="2016-08" db="EMBL/GenBank/DDBJ databases">
        <title>Genome-based comparison of Moorella thermoacetic strains.</title>
        <authorList>
            <person name="Poehlein A."/>
            <person name="Bengelsdorf F.R."/>
            <person name="Esser C."/>
            <person name="Duerre P."/>
            <person name="Daniel R."/>
        </authorList>
    </citation>
    <scope>NUCLEOTIDE SEQUENCE [LARGE SCALE GENOMIC DNA]</scope>
    <source>
        <strain evidence="1 2">DSM 21394</strain>
    </source>
</reference>
<protein>
    <submittedName>
        <fullName evidence="1">Uncharacterized protein</fullName>
    </submittedName>
</protein>
<evidence type="ECO:0000313" key="2">
    <source>
        <dbReference type="Proteomes" id="UP000182811"/>
    </source>
</evidence>
<dbReference type="EMBL" id="MDDC01000003">
    <property type="protein sequence ID" value="OIQ60873.1"/>
    <property type="molecule type" value="Genomic_DNA"/>
</dbReference>
<evidence type="ECO:0000313" key="1">
    <source>
        <dbReference type="EMBL" id="OIQ60873.1"/>
    </source>
</evidence>
<comment type="caution">
    <text evidence="1">The sequence shown here is derived from an EMBL/GenBank/DDBJ whole genome shotgun (WGS) entry which is preliminary data.</text>
</comment>
<dbReference type="AlphaFoldDB" id="A0A1J5NNW3"/>
<proteinExistence type="predicted"/>